<feature type="domain" description="PglD N-terminal" evidence="2">
    <location>
        <begin position="4"/>
        <end position="79"/>
    </location>
</feature>
<dbReference type="InterPro" id="IPR020019">
    <property type="entry name" value="AcTrfase_PglD-like"/>
</dbReference>
<evidence type="ECO:0000256" key="1">
    <source>
        <dbReference type="ARBA" id="ARBA00007274"/>
    </source>
</evidence>
<comment type="caution">
    <text evidence="4">The sequence shown here is derived from an EMBL/GenBank/DDBJ whole genome shotgun (WGS) entry which is preliminary data.</text>
</comment>
<reference evidence="4 5" key="1">
    <citation type="submission" date="2023-12" db="EMBL/GenBank/DDBJ databases">
        <title>the genome sequence of Hyalangium sp. s54d21.</title>
        <authorList>
            <person name="Zhang X."/>
        </authorList>
    </citation>
    <scope>NUCLEOTIDE SEQUENCE [LARGE SCALE GENOMIC DNA]</scope>
    <source>
        <strain evidence="5">s54d21</strain>
    </source>
</reference>
<evidence type="ECO:0000313" key="4">
    <source>
        <dbReference type="EMBL" id="MDY7231883.1"/>
    </source>
</evidence>
<dbReference type="SUPFAM" id="SSF51161">
    <property type="entry name" value="Trimeric LpxA-like enzymes"/>
    <property type="match status" value="1"/>
</dbReference>
<dbReference type="PANTHER" id="PTHR43300:SF7">
    <property type="entry name" value="UDP-N-ACETYLBACILLOSAMINE N-ACETYLTRANSFERASE"/>
    <property type="match status" value="1"/>
</dbReference>
<dbReference type="PANTHER" id="PTHR43300">
    <property type="entry name" value="ACETYLTRANSFERASE"/>
    <property type="match status" value="1"/>
</dbReference>
<dbReference type="EMBL" id="JAXIVS010000016">
    <property type="protein sequence ID" value="MDY7231883.1"/>
    <property type="molecule type" value="Genomic_DNA"/>
</dbReference>
<dbReference type="InterPro" id="IPR011004">
    <property type="entry name" value="Trimer_LpxA-like_sf"/>
</dbReference>
<name>A0ABU5HGB6_9BACT</name>
<proteinExistence type="inferred from homology"/>
<dbReference type="InterPro" id="IPR050179">
    <property type="entry name" value="Trans_hexapeptide_repeat"/>
</dbReference>
<sequence>MQGLFLYGSGGHASVVADLVRANGQYAILGLIDDDPLLAGGERFGHRVLGDRHALTSERTDNLFLGIGDNHTRQRLSAQLAGWRFPTLIHPTAVIGENVSIGAGTAVMPFAVIEHGATIGEHCIINNGAVIGHGSRIGAYCHVSGKSALGGGVTLEPFVFVGMGAVVTPGVTVAKNCLLSAGSMTSRDIGEGATVVGNPGRPFFNRRGMG</sequence>
<protein>
    <submittedName>
        <fullName evidence="4">Acetyltransferase</fullName>
    </submittedName>
</protein>
<dbReference type="Pfam" id="PF25087">
    <property type="entry name" value="GMPPB_C"/>
    <property type="match status" value="1"/>
</dbReference>
<organism evidence="4 5">
    <name type="scientific">Hyalangium rubrum</name>
    <dbReference type="NCBI Taxonomy" id="3103134"/>
    <lineage>
        <taxon>Bacteria</taxon>
        <taxon>Pseudomonadati</taxon>
        <taxon>Myxococcota</taxon>
        <taxon>Myxococcia</taxon>
        <taxon>Myxococcales</taxon>
        <taxon>Cystobacterineae</taxon>
        <taxon>Archangiaceae</taxon>
        <taxon>Hyalangium</taxon>
    </lineage>
</organism>
<dbReference type="RefSeq" id="WP_321550594.1">
    <property type="nucleotide sequence ID" value="NZ_JAXIVS010000016.1"/>
</dbReference>
<comment type="similarity">
    <text evidence="1">Belongs to the transferase hexapeptide repeat family.</text>
</comment>
<evidence type="ECO:0000259" key="2">
    <source>
        <dbReference type="Pfam" id="PF17836"/>
    </source>
</evidence>
<dbReference type="InterPro" id="IPR041561">
    <property type="entry name" value="PglD_N"/>
</dbReference>
<evidence type="ECO:0000259" key="3">
    <source>
        <dbReference type="Pfam" id="PF25087"/>
    </source>
</evidence>
<dbReference type="Gene3D" id="3.40.50.20">
    <property type="match status" value="1"/>
</dbReference>
<gene>
    <name evidence="4" type="ORF">SYV04_36185</name>
</gene>
<feature type="domain" description="Mannose-1-phosphate guanyltransferase C-terminal" evidence="3">
    <location>
        <begin position="88"/>
        <end position="176"/>
    </location>
</feature>
<dbReference type="CDD" id="cd03360">
    <property type="entry name" value="LbH_AT_putative"/>
    <property type="match status" value="1"/>
</dbReference>
<dbReference type="Pfam" id="PF17836">
    <property type="entry name" value="PglD_N"/>
    <property type="match status" value="1"/>
</dbReference>
<dbReference type="Gene3D" id="2.160.10.10">
    <property type="entry name" value="Hexapeptide repeat proteins"/>
    <property type="match status" value="1"/>
</dbReference>
<dbReference type="NCBIfam" id="TIGR03570">
    <property type="entry name" value="NeuD_NnaD"/>
    <property type="match status" value="1"/>
</dbReference>
<evidence type="ECO:0000313" key="5">
    <source>
        <dbReference type="Proteomes" id="UP001291309"/>
    </source>
</evidence>
<accession>A0ABU5HGB6</accession>
<dbReference type="Proteomes" id="UP001291309">
    <property type="component" value="Unassembled WGS sequence"/>
</dbReference>
<keyword evidence="5" id="KW-1185">Reference proteome</keyword>
<dbReference type="InterPro" id="IPR056729">
    <property type="entry name" value="GMPPB_C"/>
</dbReference>